<organism evidence="2 3">
    <name type="scientific">Mucilaginibacter aquariorum</name>
    <dbReference type="NCBI Taxonomy" id="2967225"/>
    <lineage>
        <taxon>Bacteria</taxon>
        <taxon>Pseudomonadati</taxon>
        <taxon>Bacteroidota</taxon>
        <taxon>Sphingobacteriia</taxon>
        <taxon>Sphingobacteriales</taxon>
        <taxon>Sphingobacteriaceae</taxon>
        <taxon>Mucilaginibacter</taxon>
    </lineage>
</organism>
<dbReference type="PANTHER" id="PTHR39339:SF1">
    <property type="entry name" value="CHAD DOMAIN-CONTAINING PROTEIN"/>
    <property type="match status" value="1"/>
</dbReference>
<sequence>MKKKDQLNYFRHEWAKLKTDLKTFDKKGKQEALHHFRVQVKRLRAFLVLADSGENGHNLEKQLKPVRKIFKAAGVIRNAYITHELSKEYQQEPTAFMRGQYRLMKESTAQFQSASTKHLARIRNTRRRLKKAIPQFSNVHLSMYYRQQLEKIALCLQSQRPEASLHDCRKQIKMLIYNYSMVKPVLNLAVNEDYLEQVQTAIGDWHDKQVAIELFSNEEEGSASVVESIKKELKQLKRKISGLIKDFYNRATTVVDLPLGQID</sequence>
<feature type="domain" description="CHAD" evidence="1">
    <location>
        <begin position="9"/>
        <end position="250"/>
    </location>
</feature>
<keyword evidence="3" id="KW-1185">Reference proteome</keyword>
<dbReference type="RefSeq" id="WP_256536633.1">
    <property type="nucleotide sequence ID" value="NZ_JANHOH010000001.1"/>
</dbReference>
<evidence type="ECO:0000259" key="1">
    <source>
        <dbReference type="SMART" id="SM00880"/>
    </source>
</evidence>
<dbReference type="InterPro" id="IPR007899">
    <property type="entry name" value="CHAD_dom"/>
</dbReference>
<dbReference type="InterPro" id="IPR038186">
    <property type="entry name" value="CHAD_dom_sf"/>
</dbReference>
<dbReference type="PANTHER" id="PTHR39339">
    <property type="entry name" value="SLR1444 PROTEIN"/>
    <property type="match status" value="1"/>
</dbReference>
<protein>
    <submittedName>
        <fullName evidence="2">CHAD domain-containing protein</fullName>
    </submittedName>
</protein>
<dbReference type="Pfam" id="PF05235">
    <property type="entry name" value="CHAD"/>
    <property type="match status" value="1"/>
</dbReference>
<gene>
    <name evidence="2" type="ORF">NPE20_00530</name>
</gene>
<dbReference type="SMART" id="SM00880">
    <property type="entry name" value="CHAD"/>
    <property type="match status" value="1"/>
</dbReference>
<proteinExistence type="predicted"/>
<name>A0ABT1SVQ0_9SPHI</name>
<dbReference type="EMBL" id="JANHOH010000001">
    <property type="protein sequence ID" value="MCQ6956417.1"/>
    <property type="molecule type" value="Genomic_DNA"/>
</dbReference>
<evidence type="ECO:0000313" key="2">
    <source>
        <dbReference type="EMBL" id="MCQ6956417.1"/>
    </source>
</evidence>
<evidence type="ECO:0000313" key="3">
    <source>
        <dbReference type="Proteomes" id="UP001204376"/>
    </source>
</evidence>
<accession>A0ABT1SVQ0</accession>
<reference evidence="2 3" key="1">
    <citation type="submission" date="2022-07" db="EMBL/GenBank/DDBJ databases">
        <title>Mucilaginibacter sp. JC4.</title>
        <authorList>
            <person name="Le V."/>
            <person name="Ko S.-R."/>
            <person name="Ahn C.-Y."/>
            <person name="Oh H.-M."/>
        </authorList>
    </citation>
    <scope>NUCLEOTIDE SEQUENCE [LARGE SCALE GENOMIC DNA]</scope>
    <source>
        <strain evidence="2 3">JC4</strain>
    </source>
</reference>
<dbReference type="Proteomes" id="UP001204376">
    <property type="component" value="Unassembled WGS sequence"/>
</dbReference>
<comment type="caution">
    <text evidence="2">The sequence shown here is derived from an EMBL/GenBank/DDBJ whole genome shotgun (WGS) entry which is preliminary data.</text>
</comment>
<dbReference type="Gene3D" id="1.40.20.10">
    <property type="entry name" value="CHAD domain"/>
    <property type="match status" value="1"/>
</dbReference>